<proteinExistence type="predicted"/>
<dbReference type="PANTHER" id="PTHR31207:SF23">
    <property type="entry name" value="DOWNREGULATED IN DIF1 18-RELATED"/>
    <property type="match status" value="1"/>
</dbReference>
<dbReference type="Proteomes" id="UP001558713">
    <property type="component" value="Unassembled WGS sequence"/>
</dbReference>
<dbReference type="AlphaFoldDB" id="A0ABD1C6C1"/>
<evidence type="ECO:0000313" key="4">
    <source>
        <dbReference type="EMBL" id="KAL1224922.1"/>
    </source>
</evidence>
<reference evidence="4 5" key="1">
    <citation type="submission" date="2024-04" db="EMBL/GenBank/DDBJ databases">
        <title>Genome assembly C_amara_ONT_v2.</title>
        <authorList>
            <person name="Yant L."/>
            <person name="Moore C."/>
            <person name="Slenker M."/>
        </authorList>
    </citation>
    <scope>NUCLEOTIDE SEQUENCE [LARGE SCALE GENOMIC DNA]</scope>
    <source>
        <tissue evidence="4">Leaf</tissue>
    </source>
</reference>
<keyword evidence="5" id="KW-1185">Reference proteome</keyword>
<feature type="signal peptide" evidence="2">
    <location>
        <begin position="1"/>
        <end position="21"/>
    </location>
</feature>
<dbReference type="InterPro" id="IPR040220">
    <property type="entry name" value="DD11"/>
</dbReference>
<feature type="chain" id="PRO_5044839643" evidence="2">
    <location>
        <begin position="22"/>
        <end position="147"/>
    </location>
</feature>
<dbReference type="PANTHER" id="PTHR31207">
    <property type="entry name" value="ECA1 GAMETOGENESIS FAMILY PROTEIN (DUF784)-RELATED-RELATED"/>
    <property type="match status" value="1"/>
</dbReference>
<accession>A0ABD1C6C1</accession>
<dbReference type="Pfam" id="PF05617">
    <property type="entry name" value="Prolamin_like"/>
    <property type="match status" value="1"/>
</dbReference>
<evidence type="ECO:0000256" key="1">
    <source>
        <dbReference type="ARBA" id="ARBA00022729"/>
    </source>
</evidence>
<dbReference type="InterPro" id="IPR008502">
    <property type="entry name" value="Prolamin-like"/>
</dbReference>
<dbReference type="EMBL" id="JBANAX010000043">
    <property type="protein sequence ID" value="KAL1224922.1"/>
    <property type="molecule type" value="Genomic_DNA"/>
</dbReference>
<protein>
    <submittedName>
        <fullName evidence="4">Protein DOWN-REGULATED IN DIF1 11</fullName>
    </submittedName>
</protein>
<keyword evidence="1 2" id="KW-0732">Signal</keyword>
<comment type="caution">
    <text evidence="4">The sequence shown here is derived from an EMBL/GenBank/DDBJ whole genome shotgun (WGS) entry which is preliminary data.</text>
</comment>
<name>A0ABD1C6C1_CARAN</name>
<evidence type="ECO:0000256" key="2">
    <source>
        <dbReference type="SAM" id="SignalP"/>
    </source>
</evidence>
<evidence type="ECO:0000259" key="3">
    <source>
        <dbReference type="Pfam" id="PF05617"/>
    </source>
</evidence>
<feature type="domain" description="Prolamin-like" evidence="3">
    <location>
        <begin position="61"/>
        <end position="132"/>
    </location>
</feature>
<gene>
    <name evidence="4" type="ORF">V5N11_027423</name>
</gene>
<organism evidence="4 5">
    <name type="scientific">Cardamine amara subsp. amara</name>
    <dbReference type="NCBI Taxonomy" id="228776"/>
    <lineage>
        <taxon>Eukaryota</taxon>
        <taxon>Viridiplantae</taxon>
        <taxon>Streptophyta</taxon>
        <taxon>Embryophyta</taxon>
        <taxon>Tracheophyta</taxon>
        <taxon>Spermatophyta</taxon>
        <taxon>Magnoliopsida</taxon>
        <taxon>eudicotyledons</taxon>
        <taxon>Gunneridae</taxon>
        <taxon>Pentapetalae</taxon>
        <taxon>rosids</taxon>
        <taxon>malvids</taxon>
        <taxon>Brassicales</taxon>
        <taxon>Brassicaceae</taxon>
        <taxon>Cardamineae</taxon>
        <taxon>Cardamine</taxon>
    </lineage>
</organism>
<evidence type="ECO:0000313" key="5">
    <source>
        <dbReference type="Proteomes" id="UP001558713"/>
    </source>
</evidence>
<sequence length="147" mass="16744">MEKSILITFFIATSMVYQTLAQDKEISPISLDSYADVPTATAYDHELLRHMTLKHIKFLLDCDEKLSWKCGIEMTKGFYNNKPVSEECCENILKIGRDCHVGLMNLALATYELKDLAYEILPRSKQMWNTCVRTTAARIGAPLAFET</sequence>